<dbReference type="InterPro" id="IPR011010">
    <property type="entry name" value="DNA_brk_join_enz"/>
</dbReference>
<evidence type="ECO:0000256" key="3">
    <source>
        <dbReference type="ARBA" id="ARBA00023125"/>
    </source>
</evidence>
<organism evidence="6 7">
    <name type="scientific">Geodermatophilus aquaeductus</name>
    <dbReference type="NCBI Taxonomy" id="1564161"/>
    <lineage>
        <taxon>Bacteria</taxon>
        <taxon>Bacillati</taxon>
        <taxon>Actinomycetota</taxon>
        <taxon>Actinomycetes</taxon>
        <taxon>Geodermatophilales</taxon>
        <taxon>Geodermatophilaceae</taxon>
        <taxon>Geodermatophilus</taxon>
    </lineage>
</organism>
<evidence type="ECO:0000313" key="6">
    <source>
        <dbReference type="EMBL" id="SMO52349.1"/>
    </source>
</evidence>
<keyword evidence="2" id="KW-0229">DNA integration</keyword>
<dbReference type="Gene3D" id="1.10.443.10">
    <property type="entry name" value="Intergrase catalytic core"/>
    <property type="match status" value="1"/>
</dbReference>
<gene>
    <name evidence="6" type="ORF">SAMN06273567_1024</name>
</gene>
<dbReference type="GO" id="GO:0015074">
    <property type="term" value="P:DNA integration"/>
    <property type="evidence" value="ECO:0007669"/>
    <property type="project" value="UniProtKB-KW"/>
</dbReference>
<dbReference type="SUPFAM" id="SSF56349">
    <property type="entry name" value="DNA breaking-rejoining enzymes"/>
    <property type="match status" value="1"/>
</dbReference>
<dbReference type="InterPro" id="IPR010998">
    <property type="entry name" value="Integrase_recombinase_N"/>
</dbReference>
<evidence type="ECO:0000313" key="7">
    <source>
        <dbReference type="Proteomes" id="UP000317484"/>
    </source>
</evidence>
<dbReference type="InterPro" id="IPR050808">
    <property type="entry name" value="Phage_Integrase"/>
</dbReference>
<evidence type="ECO:0000259" key="5">
    <source>
        <dbReference type="PROSITE" id="PS51898"/>
    </source>
</evidence>
<keyword evidence="4" id="KW-0233">DNA recombination</keyword>
<dbReference type="GO" id="GO:0003677">
    <property type="term" value="F:DNA binding"/>
    <property type="evidence" value="ECO:0007669"/>
    <property type="project" value="UniProtKB-KW"/>
</dbReference>
<accession>A0A521BYT6</accession>
<name>A0A521BYT6_9ACTN</name>
<evidence type="ECO:0000256" key="1">
    <source>
        <dbReference type="ARBA" id="ARBA00008857"/>
    </source>
</evidence>
<dbReference type="PANTHER" id="PTHR30629:SF2">
    <property type="entry name" value="PROPHAGE INTEGRASE INTS-RELATED"/>
    <property type="match status" value="1"/>
</dbReference>
<evidence type="ECO:0000256" key="4">
    <source>
        <dbReference type="ARBA" id="ARBA00023172"/>
    </source>
</evidence>
<reference evidence="6 7" key="1">
    <citation type="submission" date="2017-05" db="EMBL/GenBank/DDBJ databases">
        <authorList>
            <person name="Varghese N."/>
            <person name="Submissions S."/>
        </authorList>
    </citation>
    <scope>NUCLEOTIDE SEQUENCE [LARGE SCALE GENOMIC DNA]</scope>
    <source>
        <strain evidence="6 7">DSM 46834</strain>
    </source>
</reference>
<dbReference type="Gene3D" id="1.10.150.130">
    <property type="match status" value="1"/>
</dbReference>
<dbReference type="InterPro" id="IPR053876">
    <property type="entry name" value="Phage_int_M"/>
</dbReference>
<feature type="domain" description="Tyr recombinase" evidence="5">
    <location>
        <begin position="175"/>
        <end position="369"/>
    </location>
</feature>
<dbReference type="GO" id="GO:0006310">
    <property type="term" value="P:DNA recombination"/>
    <property type="evidence" value="ECO:0007669"/>
    <property type="project" value="UniProtKB-KW"/>
</dbReference>
<dbReference type="CDD" id="cd01189">
    <property type="entry name" value="INT_ICEBs1_C_like"/>
    <property type="match status" value="1"/>
</dbReference>
<dbReference type="InterPro" id="IPR013762">
    <property type="entry name" value="Integrase-like_cat_sf"/>
</dbReference>
<sequence length="373" mass="40450">MARPHLELGTHGRVRVYPDPAGYRAVCLYRDWDGVTRQVQRQAKSKGAAERALAVALRDRGRSGTGQEITPDTKIAVLAEKWFSELEGKSPSTMQAYRDRLDRQVLPALGSVRVREVSVGLLDRHLAAVRASHGPALAKMTKSVISGMCGLACRHDALKANPCRDVARIPSQTRRAPRALTADEVRSVRAWLSENATARERDLPDLVAFMVATGLRIGEACAVSWSDVDLDAGTVTVTVTGTVLRVKGQGLVVSRPKSAAGERVLELPSWCAALLRRRGPSSGPVFPAPRSRKLRDPNNTRRALREAFLAMGMPGVTSHAFRKTVATLMDEAGLSARSAADQLGHAKPSVTQDVYYGRRRRATGAAQVLEQLG</sequence>
<dbReference type="Proteomes" id="UP000317484">
    <property type="component" value="Unassembled WGS sequence"/>
</dbReference>
<dbReference type="PROSITE" id="PS51898">
    <property type="entry name" value="TYR_RECOMBINASE"/>
    <property type="match status" value="1"/>
</dbReference>
<evidence type="ECO:0000256" key="2">
    <source>
        <dbReference type="ARBA" id="ARBA00022908"/>
    </source>
</evidence>
<dbReference type="Pfam" id="PF00589">
    <property type="entry name" value="Phage_integrase"/>
    <property type="match status" value="1"/>
</dbReference>
<dbReference type="PANTHER" id="PTHR30629">
    <property type="entry name" value="PROPHAGE INTEGRASE"/>
    <property type="match status" value="1"/>
</dbReference>
<dbReference type="InterPro" id="IPR002104">
    <property type="entry name" value="Integrase_catalytic"/>
</dbReference>
<protein>
    <submittedName>
        <fullName evidence="6">Site-specific recombinase XerD</fullName>
    </submittedName>
</protein>
<comment type="similarity">
    <text evidence="1">Belongs to the 'phage' integrase family.</text>
</comment>
<dbReference type="EMBL" id="FXTJ01000002">
    <property type="protein sequence ID" value="SMO52349.1"/>
    <property type="molecule type" value="Genomic_DNA"/>
</dbReference>
<dbReference type="AlphaFoldDB" id="A0A521BYT6"/>
<keyword evidence="7" id="KW-1185">Reference proteome</keyword>
<proteinExistence type="inferred from homology"/>
<keyword evidence="3" id="KW-0238">DNA-binding</keyword>
<dbReference type="Pfam" id="PF22022">
    <property type="entry name" value="Phage_int_M"/>
    <property type="match status" value="1"/>
</dbReference>